<dbReference type="Pfam" id="PF11783">
    <property type="entry name" value="Cytochrome_cB"/>
    <property type="match status" value="1"/>
</dbReference>
<keyword evidence="2" id="KW-0812">Transmembrane</keyword>
<dbReference type="NCBIfam" id="TIGR04315">
    <property type="entry name" value="octaheme_Shew"/>
    <property type="match status" value="1"/>
</dbReference>
<reference evidence="4 5" key="1">
    <citation type="submission" date="2019-11" db="EMBL/GenBank/DDBJ databases">
        <authorList>
            <person name="Zheng R.K."/>
            <person name="Sun C.M."/>
        </authorList>
    </citation>
    <scope>NUCLEOTIDE SEQUENCE [LARGE SCALE GENOMIC DNA]</scope>
    <source>
        <strain evidence="4 5">WC007</strain>
    </source>
</reference>
<evidence type="ECO:0000256" key="1">
    <source>
        <dbReference type="ARBA" id="ARBA00022729"/>
    </source>
</evidence>
<name>A0A6I6K1X0_9BACT</name>
<dbReference type="GO" id="GO:0016491">
    <property type="term" value="F:oxidoreductase activity"/>
    <property type="evidence" value="ECO:0007669"/>
    <property type="project" value="TreeGrafter"/>
</dbReference>
<dbReference type="PANTHER" id="PTHR35038:SF5">
    <property type="entry name" value="CYTOCHROME C-TYPE PROTEIN NRFB"/>
    <property type="match status" value="1"/>
</dbReference>
<dbReference type="PANTHER" id="PTHR35038">
    <property type="entry name" value="DISSIMILATORY SULFITE REDUCTASE SIRA"/>
    <property type="match status" value="1"/>
</dbReference>
<keyword evidence="5" id="KW-1185">Reference proteome</keyword>
<dbReference type="Proteomes" id="UP000428260">
    <property type="component" value="Chromosome"/>
</dbReference>
<dbReference type="InterPro" id="IPR024673">
    <property type="entry name" value="Octahem_Cyt_c"/>
</dbReference>
<gene>
    <name evidence="4" type="ORF">GM418_29465</name>
</gene>
<sequence length="537" mass="60414">METGKRSKQNFLKLFLLFTAIVLPWIIGIIYVKHTKPEPQTTSVKLINYERDTVSKVDHSQFAVLQQDFETPEAVTEACLSCHNTTAKEIMKTSHWKWERDYILENGDTIQLGKKNVLNNFCIGVSSNEPRCTSCHIGYGWKDNDFDFTARKKIDCLICHDKTGTYKKFPTSAGYPVTKTTTTSDNKTFYPPDYQYIATNIGSPGRSNCGACHFTGGGGNNVKHGDIANELNKVTREIDVHMGIDGANMDCVDCHKTHRHNISGNLYSIASKDTNRVSCAQCHSEQPHNNNILNLHTGKVACQTCHIPSYAKLSSTKMSWDWSTAGQFKKDGSYLIKKDSLGNVIYHTMKGSFVWENNVVPEYQWFNGKARHYVIGEEVDSSKVVELNTLEGSYSDNQSKIIPVKVHRSKQIYDTENEYLIVPHLFGKDSTAYWTNFDWNKASETGMASVGLDYSGKYDFASTEMSWPINHMVAPASESLNCVDCHSDNSRIAALNNFYLIGRDRNNPFDYLGIGLIALSAIGVVIHALLRIIKSRR</sequence>
<evidence type="ECO:0000256" key="2">
    <source>
        <dbReference type="SAM" id="Phobius"/>
    </source>
</evidence>
<feature type="transmembrane region" description="Helical" evidence="2">
    <location>
        <begin position="12"/>
        <end position="32"/>
    </location>
</feature>
<dbReference type="PIRSF" id="PIRSF039014">
    <property type="entry name" value="OTR_cyc"/>
    <property type="match status" value="1"/>
</dbReference>
<evidence type="ECO:0000259" key="3">
    <source>
        <dbReference type="Pfam" id="PF13435"/>
    </source>
</evidence>
<feature type="domain" description="Cytochrome c-552/4" evidence="3">
    <location>
        <begin position="78"/>
        <end position="160"/>
    </location>
</feature>
<dbReference type="AlphaFoldDB" id="A0A6I6K1X0"/>
<feature type="transmembrane region" description="Helical" evidence="2">
    <location>
        <begin position="511"/>
        <end position="533"/>
    </location>
</feature>
<organism evidence="4 5">
    <name type="scientific">Maribellus comscasis</name>
    <dbReference type="NCBI Taxonomy" id="2681766"/>
    <lineage>
        <taxon>Bacteria</taxon>
        <taxon>Pseudomonadati</taxon>
        <taxon>Bacteroidota</taxon>
        <taxon>Bacteroidia</taxon>
        <taxon>Marinilabiliales</taxon>
        <taxon>Prolixibacteraceae</taxon>
        <taxon>Maribellus</taxon>
    </lineage>
</organism>
<dbReference type="Pfam" id="PF13435">
    <property type="entry name" value="Cytochrome_C554"/>
    <property type="match status" value="1"/>
</dbReference>
<keyword evidence="2" id="KW-1133">Transmembrane helix</keyword>
<keyword evidence="2" id="KW-0472">Membrane</keyword>
<proteinExistence type="predicted"/>
<keyword evidence="1" id="KW-0732">Signal</keyword>
<evidence type="ECO:0000313" key="5">
    <source>
        <dbReference type="Proteomes" id="UP000428260"/>
    </source>
</evidence>
<dbReference type="InterPro" id="IPR036280">
    <property type="entry name" value="Multihaem_cyt_sf"/>
</dbReference>
<dbReference type="EMBL" id="CP046401">
    <property type="protein sequence ID" value="QGY47649.1"/>
    <property type="molecule type" value="Genomic_DNA"/>
</dbReference>
<evidence type="ECO:0000313" key="4">
    <source>
        <dbReference type="EMBL" id="QGY47649.1"/>
    </source>
</evidence>
<protein>
    <submittedName>
        <fullName evidence="4">Tetrathionate reductase family octaheme c-type cytochrome</fullName>
    </submittedName>
</protein>
<dbReference type="InterPro" id="IPR023155">
    <property type="entry name" value="Cyt_c-552/4"/>
</dbReference>
<dbReference type="SUPFAM" id="SSF48695">
    <property type="entry name" value="Multiheme cytochromes"/>
    <property type="match status" value="1"/>
</dbReference>
<dbReference type="Gene3D" id="1.10.1130.10">
    <property type="entry name" value="Flavocytochrome C3, Chain A"/>
    <property type="match status" value="1"/>
</dbReference>
<dbReference type="RefSeq" id="WP_158871734.1">
    <property type="nucleotide sequence ID" value="NZ_CP046401.1"/>
</dbReference>
<accession>A0A6I6K1X0</accession>
<dbReference type="KEGG" id="mcos:GM418_29465"/>
<dbReference type="InterPro" id="IPR051829">
    <property type="entry name" value="Multiheme_Cytochr_ET"/>
</dbReference>